<dbReference type="Pfam" id="PF20606">
    <property type="entry name" value="DUF6799"/>
    <property type="match status" value="1"/>
</dbReference>
<protein>
    <recommendedName>
        <fullName evidence="3">DUF6799 domain-containing protein</fullName>
    </recommendedName>
</protein>
<keyword evidence="2" id="KW-0732">Signal</keyword>
<feature type="domain" description="DUF6799" evidence="3">
    <location>
        <begin position="50"/>
        <end position="111"/>
    </location>
</feature>
<dbReference type="Proteomes" id="UP001501153">
    <property type="component" value="Unassembled WGS sequence"/>
</dbReference>
<feature type="chain" id="PRO_5045432174" description="DUF6799 domain-containing protein" evidence="2">
    <location>
        <begin position="23"/>
        <end position="172"/>
    </location>
</feature>
<evidence type="ECO:0000256" key="2">
    <source>
        <dbReference type="SAM" id="SignalP"/>
    </source>
</evidence>
<evidence type="ECO:0000313" key="5">
    <source>
        <dbReference type="Proteomes" id="UP001501153"/>
    </source>
</evidence>
<feature type="region of interest" description="Disordered" evidence="1">
    <location>
        <begin position="135"/>
        <end position="172"/>
    </location>
</feature>
<keyword evidence="5" id="KW-1185">Reference proteome</keyword>
<feature type="signal peptide" evidence="2">
    <location>
        <begin position="1"/>
        <end position="22"/>
    </location>
</feature>
<dbReference type="EMBL" id="BAABGZ010000013">
    <property type="protein sequence ID" value="GAA4352652.1"/>
    <property type="molecule type" value="Genomic_DNA"/>
</dbReference>
<name>A0ABP8I6Y8_9BACT</name>
<comment type="caution">
    <text evidence="4">The sequence shown here is derived from an EMBL/GenBank/DDBJ whole genome shotgun (WGS) entry which is preliminary data.</text>
</comment>
<proteinExistence type="predicted"/>
<sequence length="172" mass="18894">MNIKTLFCGIFALVMLAGSANAQSSATLPARRGPVEPKARPKANPGAGMKDGLTMKEGRIYLTEMGVSGPITADKKLVNGTLITTTGLVTMPDGTSTQMSEGDMVSLTGRVTSRQSIVEADSLLKIKQFDLKYPGKRKKMEEERLKKEKYKKEREEAKAKAKEKKEKEKSKR</sequence>
<gene>
    <name evidence="4" type="ORF">GCM10023185_12560</name>
</gene>
<organism evidence="4 5">
    <name type="scientific">Hymenobacter saemangeumensis</name>
    <dbReference type="NCBI Taxonomy" id="1084522"/>
    <lineage>
        <taxon>Bacteria</taxon>
        <taxon>Pseudomonadati</taxon>
        <taxon>Bacteroidota</taxon>
        <taxon>Cytophagia</taxon>
        <taxon>Cytophagales</taxon>
        <taxon>Hymenobacteraceae</taxon>
        <taxon>Hymenobacter</taxon>
    </lineage>
</organism>
<evidence type="ECO:0000259" key="3">
    <source>
        <dbReference type="Pfam" id="PF20606"/>
    </source>
</evidence>
<accession>A0ABP8I6Y8</accession>
<dbReference type="InterPro" id="IPR046478">
    <property type="entry name" value="DUF6799"/>
</dbReference>
<reference evidence="5" key="1">
    <citation type="journal article" date="2019" name="Int. J. Syst. Evol. Microbiol.">
        <title>The Global Catalogue of Microorganisms (GCM) 10K type strain sequencing project: providing services to taxonomists for standard genome sequencing and annotation.</title>
        <authorList>
            <consortium name="The Broad Institute Genomics Platform"/>
            <consortium name="The Broad Institute Genome Sequencing Center for Infectious Disease"/>
            <person name="Wu L."/>
            <person name="Ma J."/>
        </authorList>
    </citation>
    <scope>NUCLEOTIDE SEQUENCE [LARGE SCALE GENOMIC DNA]</scope>
    <source>
        <strain evidence="5">JCM 17923</strain>
    </source>
</reference>
<feature type="compositionally biased region" description="Basic and acidic residues" evidence="1">
    <location>
        <begin position="139"/>
        <end position="172"/>
    </location>
</feature>
<evidence type="ECO:0000256" key="1">
    <source>
        <dbReference type="SAM" id="MobiDB-lite"/>
    </source>
</evidence>
<feature type="region of interest" description="Disordered" evidence="1">
    <location>
        <begin position="25"/>
        <end position="50"/>
    </location>
</feature>
<evidence type="ECO:0000313" key="4">
    <source>
        <dbReference type="EMBL" id="GAA4352652.1"/>
    </source>
</evidence>